<feature type="region of interest" description="Disordered" evidence="1">
    <location>
        <begin position="192"/>
        <end position="231"/>
    </location>
</feature>
<reference evidence="2 3" key="1">
    <citation type="submission" date="2016-10" db="EMBL/GenBank/DDBJ databases">
        <title>Proteomics and genomics reveal pathogen-plant mechanisms compatible with a hemibiotrophic lifestyle of Diplodia corticola.</title>
        <authorList>
            <person name="Fernandes I."/>
            <person name="De Jonge R."/>
            <person name="Van De Peer Y."/>
            <person name="Devreese B."/>
            <person name="Alves A."/>
            <person name="Esteves A.C."/>
        </authorList>
    </citation>
    <scope>NUCLEOTIDE SEQUENCE [LARGE SCALE GENOMIC DNA]</scope>
    <source>
        <strain evidence="2 3">CBS 112549</strain>
    </source>
</reference>
<dbReference type="EMBL" id="MNUE01000037">
    <property type="protein sequence ID" value="OJD32533.1"/>
    <property type="molecule type" value="Genomic_DNA"/>
</dbReference>
<feature type="compositionally biased region" description="Basic and acidic residues" evidence="1">
    <location>
        <begin position="209"/>
        <end position="220"/>
    </location>
</feature>
<accession>A0A1J9RYL2</accession>
<sequence length="504" mass="55635">MIESCKGITTKGVSCTANAVKNGYCILHSKRHAQAIRHPILLSPHPDTDAACNKPLPHLPSSNDSLSFPRRRRCSRTKAIKSPKHKGCDLSDHPTSRWDTISPLDADFSEGEEITIQLVPSEEVWLSLSESDSAYGSDDSTGSIHSHRSTASSHSIQDSPVKFEPYYMGALWRGNPPDGVIVVGDKDSNRIRRSIRQDARRRHAKNKHGKMELEQEHSEDGQDNNSYYPSPMRWPFSSPTSVYFAHRSEQNEEEGSYVENQTPLYRRRRGIISEINIAIDSLANHDDRGTPFPFLAKVPCTHSIQPKTKKIKKLEPSTLTAPILSPYRFQPLRSAPLPPPGGSATATALGILSTNTSPLLLSSSIHSSRHKLPVLISPPSLPSPHSASLCCATPSAQDESDEFDEFDSGSDETAIPQPNAGPGDQPLPTLNTRAELEYICNTLLALRLQWVDNDNLALDGLYRLAWQHIRMVGDTHGVMEMEERKGLEEQGVIGGLGLDVGQTW</sequence>
<gene>
    <name evidence="2" type="ORF">BKCO1_37000119</name>
</gene>
<name>A0A1J9RYL2_9PEZI</name>
<dbReference type="GeneID" id="31015257"/>
<feature type="region of interest" description="Disordered" evidence="1">
    <location>
        <begin position="386"/>
        <end position="425"/>
    </location>
</feature>
<evidence type="ECO:0000313" key="2">
    <source>
        <dbReference type="EMBL" id="OJD32533.1"/>
    </source>
</evidence>
<feature type="compositionally biased region" description="Acidic residues" evidence="1">
    <location>
        <begin position="398"/>
        <end position="410"/>
    </location>
</feature>
<proteinExistence type="predicted"/>
<comment type="caution">
    <text evidence="2">The sequence shown here is derived from an EMBL/GenBank/DDBJ whole genome shotgun (WGS) entry which is preliminary data.</text>
</comment>
<dbReference type="AlphaFoldDB" id="A0A1J9RYL2"/>
<feature type="region of interest" description="Disordered" evidence="1">
    <location>
        <begin position="130"/>
        <end position="157"/>
    </location>
</feature>
<feature type="region of interest" description="Disordered" evidence="1">
    <location>
        <begin position="56"/>
        <end position="76"/>
    </location>
</feature>
<evidence type="ECO:0000313" key="3">
    <source>
        <dbReference type="Proteomes" id="UP000183809"/>
    </source>
</evidence>
<evidence type="ECO:0000256" key="1">
    <source>
        <dbReference type="SAM" id="MobiDB-lite"/>
    </source>
</evidence>
<dbReference type="RefSeq" id="XP_020128793.1">
    <property type="nucleotide sequence ID" value="XM_020274996.1"/>
</dbReference>
<protein>
    <submittedName>
        <fullName evidence="2">Uncharacterized protein</fullName>
    </submittedName>
</protein>
<keyword evidence="3" id="KW-1185">Reference proteome</keyword>
<organism evidence="2 3">
    <name type="scientific">Diplodia corticola</name>
    <dbReference type="NCBI Taxonomy" id="236234"/>
    <lineage>
        <taxon>Eukaryota</taxon>
        <taxon>Fungi</taxon>
        <taxon>Dikarya</taxon>
        <taxon>Ascomycota</taxon>
        <taxon>Pezizomycotina</taxon>
        <taxon>Dothideomycetes</taxon>
        <taxon>Dothideomycetes incertae sedis</taxon>
        <taxon>Botryosphaeriales</taxon>
        <taxon>Botryosphaeriaceae</taxon>
        <taxon>Diplodia</taxon>
    </lineage>
</organism>
<feature type="compositionally biased region" description="Basic residues" evidence="1">
    <location>
        <begin position="199"/>
        <end position="208"/>
    </location>
</feature>
<dbReference type="Proteomes" id="UP000183809">
    <property type="component" value="Unassembled WGS sequence"/>
</dbReference>